<dbReference type="Proteomes" id="UP001596972">
    <property type="component" value="Unassembled WGS sequence"/>
</dbReference>
<proteinExistence type="predicted"/>
<keyword evidence="2" id="KW-1185">Reference proteome</keyword>
<name>A0ABW3F0N3_9ACTN</name>
<reference evidence="2" key="1">
    <citation type="journal article" date="2019" name="Int. J. Syst. Evol. Microbiol.">
        <title>The Global Catalogue of Microorganisms (GCM) 10K type strain sequencing project: providing services to taxonomists for standard genome sequencing and annotation.</title>
        <authorList>
            <consortium name="The Broad Institute Genomics Platform"/>
            <consortium name="The Broad Institute Genome Sequencing Center for Infectious Disease"/>
            <person name="Wu L."/>
            <person name="Ma J."/>
        </authorList>
    </citation>
    <scope>NUCLEOTIDE SEQUENCE [LARGE SCALE GENOMIC DNA]</scope>
    <source>
        <strain evidence="2">JCM 31202</strain>
    </source>
</reference>
<organism evidence="1 2">
    <name type="scientific">Actinomadura sediminis</name>
    <dbReference type="NCBI Taxonomy" id="1038904"/>
    <lineage>
        <taxon>Bacteria</taxon>
        <taxon>Bacillati</taxon>
        <taxon>Actinomycetota</taxon>
        <taxon>Actinomycetes</taxon>
        <taxon>Streptosporangiales</taxon>
        <taxon>Thermomonosporaceae</taxon>
        <taxon>Actinomadura</taxon>
    </lineage>
</organism>
<evidence type="ECO:0000313" key="2">
    <source>
        <dbReference type="Proteomes" id="UP001596972"/>
    </source>
</evidence>
<dbReference type="SFLD" id="SFLDG01135">
    <property type="entry name" value="C1.5.6:_HAD__Beta-PGM__Phospha"/>
    <property type="match status" value="1"/>
</dbReference>
<dbReference type="EMBL" id="JBHTJA010000156">
    <property type="protein sequence ID" value="MFD0905680.1"/>
    <property type="molecule type" value="Genomic_DNA"/>
</dbReference>
<dbReference type="RefSeq" id="WP_378306829.1">
    <property type="nucleotide sequence ID" value="NZ_JBHTJA010000156.1"/>
</dbReference>
<dbReference type="InterPro" id="IPR006439">
    <property type="entry name" value="HAD-SF_hydro_IA"/>
</dbReference>
<dbReference type="InterPro" id="IPR023214">
    <property type="entry name" value="HAD_sf"/>
</dbReference>
<dbReference type="InterPro" id="IPR023198">
    <property type="entry name" value="PGP-like_dom2"/>
</dbReference>
<dbReference type="NCBIfam" id="TIGR01509">
    <property type="entry name" value="HAD-SF-IA-v3"/>
    <property type="match status" value="1"/>
</dbReference>
<accession>A0ABW3F0N3</accession>
<dbReference type="SUPFAM" id="SSF56784">
    <property type="entry name" value="HAD-like"/>
    <property type="match status" value="1"/>
</dbReference>
<dbReference type="PANTHER" id="PTHR43481:SF4">
    <property type="entry name" value="GLYCEROL-1-PHOSPHATE PHOSPHOHYDROLASE 1-RELATED"/>
    <property type="match status" value="1"/>
</dbReference>
<dbReference type="PANTHER" id="PTHR43481">
    <property type="entry name" value="FRUCTOSE-1-PHOSPHATE PHOSPHATASE"/>
    <property type="match status" value="1"/>
</dbReference>
<keyword evidence="1" id="KW-0378">Hydrolase</keyword>
<dbReference type="InterPro" id="IPR036412">
    <property type="entry name" value="HAD-like_sf"/>
</dbReference>
<sequence>MTAGPGPGGPAGGTRLPCAAVLFDVDGTLIDSTPLVEHAARLWAPEYGIDPDEFLAGAHGRRTSDRIADFLPPDRVAEATARLDALEAAGTDGITALPGARELLAGMNGLPWALVTSMDRAQLAARAAAARIPLPDVVITAEDVRHGKPDPSGYLRAAARLGADPSACAVVEDAPAGVAAGRAAGATVLAVTTSHPPAALGEAHHVIEGLTALTAAPDGLTLA</sequence>
<dbReference type="NCBIfam" id="TIGR01549">
    <property type="entry name" value="HAD-SF-IA-v1"/>
    <property type="match status" value="1"/>
</dbReference>
<dbReference type="SFLD" id="SFLDS00003">
    <property type="entry name" value="Haloacid_Dehalogenase"/>
    <property type="match status" value="1"/>
</dbReference>
<comment type="caution">
    <text evidence="1">The sequence shown here is derived from an EMBL/GenBank/DDBJ whole genome shotgun (WGS) entry which is preliminary data.</text>
</comment>
<dbReference type="Pfam" id="PF00702">
    <property type="entry name" value="Hydrolase"/>
    <property type="match status" value="1"/>
</dbReference>
<gene>
    <name evidence="1" type="ORF">ACFQ11_35275</name>
</gene>
<dbReference type="Gene3D" id="3.40.50.1000">
    <property type="entry name" value="HAD superfamily/HAD-like"/>
    <property type="match status" value="1"/>
</dbReference>
<evidence type="ECO:0000313" key="1">
    <source>
        <dbReference type="EMBL" id="MFD0905680.1"/>
    </source>
</evidence>
<dbReference type="Gene3D" id="1.10.150.240">
    <property type="entry name" value="Putative phosphatase, domain 2"/>
    <property type="match status" value="1"/>
</dbReference>
<dbReference type="InterPro" id="IPR051806">
    <property type="entry name" value="HAD-like_SPP"/>
</dbReference>
<dbReference type="GO" id="GO:0016787">
    <property type="term" value="F:hydrolase activity"/>
    <property type="evidence" value="ECO:0007669"/>
    <property type="project" value="UniProtKB-KW"/>
</dbReference>
<dbReference type="SFLD" id="SFLDG01129">
    <property type="entry name" value="C1.5:_HAD__Beta-PGM__Phosphata"/>
    <property type="match status" value="1"/>
</dbReference>
<protein>
    <submittedName>
        <fullName evidence="1">HAD-IA family hydrolase</fullName>
    </submittedName>
</protein>